<protein>
    <submittedName>
        <fullName evidence="1">YjjG family noncanonical pyrimidine nucleotidase</fullName>
        <ecNumber evidence="1">3.1.3.5</ecNumber>
    </submittedName>
</protein>
<dbReference type="NCBIfam" id="TIGR01509">
    <property type="entry name" value="HAD-SF-IA-v3"/>
    <property type="match status" value="1"/>
</dbReference>
<dbReference type="InterPro" id="IPR052550">
    <property type="entry name" value="Pyrimidine_5'-ntase_YjjG"/>
</dbReference>
<proteinExistence type="predicted"/>
<keyword evidence="1" id="KW-0378">Hydrolase</keyword>
<keyword evidence="2" id="KW-1185">Reference proteome</keyword>
<reference evidence="1 2" key="1">
    <citation type="journal article" date="2013" name="Int. J. Syst. Evol. Microbiol.">
        <title>Celerinatantimonas yamalensis sp. nov., a cold-adapted diazotrophic bacterium from a cold permafrost brine.</title>
        <authorList>
            <person name="Shcherbakova V."/>
            <person name="Chuvilskaya N."/>
            <person name="Rivkina E."/>
            <person name="Demidov N."/>
            <person name="Uchaeva V."/>
            <person name="Suetin S."/>
            <person name="Suzina N."/>
            <person name="Gilichinsky D."/>
        </authorList>
    </citation>
    <scope>NUCLEOTIDE SEQUENCE [LARGE SCALE GENOMIC DNA]</scope>
    <source>
        <strain evidence="1 2">C7</strain>
    </source>
</reference>
<dbReference type="Gene3D" id="1.10.150.240">
    <property type="entry name" value="Putative phosphatase, domain 2"/>
    <property type="match status" value="1"/>
</dbReference>
<dbReference type="SFLD" id="SFLDS00003">
    <property type="entry name" value="Haloacid_Dehalogenase"/>
    <property type="match status" value="1"/>
</dbReference>
<dbReference type="NCBIfam" id="TIGR01549">
    <property type="entry name" value="HAD-SF-IA-v1"/>
    <property type="match status" value="1"/>
</dbReference>
<dbReference type="EC" id="3.1.3.5" evidence="1"/>
<dbReference type="RefSeq" id="WP_408622758.1">
    <property type="nucleotide sequence ID" value="NZ_JBEQCT010000002.1"/>
</dbReference>
<dbReference type="SFLD" id="SFLDG01129">
    <property type="entry name" value="C1.5:_HAD__Beta-PGM__Phosphata"/>
    <property type="match status" value="1"/>
</dbReference>
<dbReference type="PANTHER" id="PTHR47478">
    <property type="match status" value="1"/>
</dbReference>
<dbReference type="Gene3D" id="3.40.50.1000">
    <property type="entry name" value="HAD superfamily/HAD-like"/>
    <property type="match status" value="1"/>
</dbReference>
<dbReference type="InterPro" id="IPR023214">
    <property type="entry name" value="HAD_sf"/>
</dbReference>
<organism evidence="1 2">
    <name type="scientific">Celerinatantimonas yamalensis</name>
    <dbReference type="NCBI Taxonomy" id="559956"/>
    <lineage>
        <taxon>Bacteria</taxon>
        <taxon>Pseudomonadati</taxon>
        <taxon>Pseudomonadota</taxon>
        <taxon>Gammaproteobacteria</taxon>
        <taxon>Celerinatantimonadaceae</taxon>
        <taxon>Celerinatantimonas</taxon>
    </lineage>
</organism>
<dbReference type="SFLD" id="SFLDG01135">
    <property type="entry name" value="C1.5.6:_HAD__Beta-PGM__Phospha"/>
    <property type="match status" value="1"/>
</dbReference>
<comment type="caution">
    <text evidence="1">The sequence shown here is derived from an EMBL/GenBank/DDBJ whole genome shotgun (WGS) entry which is preliminary data.</text>
</comment>
<dbReference type="InterPro" id="IPR023198">
    <property type="entry name" value="PGP-like_dom2"/>
</dbReference>
<evidence type="ECO:0000313" key="1">
    <source>
        <dbReference type="EMBL" id="MFM2484573.1"/>
    </source>
</evidence>
<accession>A0ABW9G4T2</accession>
<dbReference type="Proteomes" id="UP001629953">
    <property type="component" value="Unassembled WGS sequence"/>
</dbReference>
<dbReference type="PRINTS" id="PR00413">
    <property type="entry name" value="HADHALOGNASE"/>
</dbReference>
<dbReference type="InterPro" id="IPR006439">
    <property type="entry name" value="HAD-SF_hydro_IA"/>
</dbReference>
<evidence type="ECO:0000313" key="2">
    <source>
        <dbReference type="Proteomes" id="UP001629953"/>
    </source>
</evidence>
<sequence length="237" mass="27366">MISYRHIFFDLDHTLWDFENNARHVLRQLYQQFLSMSQFSEQRFIDVYEAVNQQLWIRFNQGEIDKHQLRAKRFDQTFTALGVDPAQFSLSSQQFDEWFLEHCSQMSGVFPGCHQCLAQLHGHFQLHLITNGFSETQYNKLRSANLNSYFDRVFISDELGMHKPNPDIFEHAMVVVGATASECLMVGDSLEADIAGARGVGIDQVWFNPKSQASSEPMTYQIQQLSQLPPWLGIDHG</sequence>
<dbReference type="InterPro" id="IPR036412">
    <property type="entry name" value="HAD-like_sf"/>
</dbReference>
<dbReference type="PANTHER" id="PTHR47478:SF1">
    <property type="entry name" value="PYRIMIDINE 5'-NUCLEOTIDASE YJJG"/>
    <property type="match status" value="1"/>
</dbReference>
<dbReference type="InterPro" id="IPR011951">
    <property type="entry name" value="HAD-SF_hydro_IA_YjjG/PynA"/>
</dbReference>
<name>A0ABW9G4T2_9GAMM</name>
<dbReference type="NCBIfam" id="TIGR02254">
    <property type="entry name" value="YjjG_YfnB"/>
    <property type="match status" value="1"/>
</dbReference>
<dbReference type="GO" id="GO:0008253">
    <property type="term" value="F:5'-nucleotidase activity"/>
    <property type="evidence" value="ECO:0007669"/>
    <property type="project" value="UniProtKB-EC"/>
</dbReference>
<dbReference type="SUPFAM" id="SSF56784">
    <property type="entry name" value="HAD-like"/>
    <property type="match status" value="1"/>
</dbReference>
<dbReference type="Pfam" id="PF00702">
    <property type="entry name" value="Hydrolase"/>
    <property type="match status" value="1"/>
</dbReference>
<dbReference type="CDD" id="cd04305">
    <property type="entry name" value="HAD_Neu5Ac-Pase_like"/>
    <property type="match status" value="1"/>
</dbReference>
<dbReference type="EMBL" id="JBEQCT010000002">
    <property type="protein sequence ID" value="MFM2484573.1"/>
    <property type="molecule type" value="Genomic_DNA"/>
</dbReference>
<gene>
    <name evidence="1" type="ORF">ABUE30_05755</name>
</gene>